<sequence>MNVKKLFLVALLLCMSFCTYAQTEISQGKAPIVGLKTNLPYWGTATFNAGLEFRLAKKWSLDIEAGLNPFDGKNDDGTYDRTLKHLRIQPELRYWFCEANNGHFLGLHVPYYLYNVADVKLIGLENERREGWGAGVGLSYGYQWFLSKHWSMEATVGVGYIYFEYDRYPCTDCGNRETNRHKNYFGPTQAALNLIYLF</sequence>
<evidence type="ECO:0000313" key="3">
    <source>
        <dbReference type="EMBL" id="RDU50726.1"/>
    </source>
</evidence>
<dbReference type="SUPFAM" id="SSF103515">
    <property type="entry name" value="Autotransporter"/>
    <property type="match status" value="1"/>
</dbReference>
<proteinExistence type="predicted"/>
<dbReference type="AlphaFoldDB" id="A0A3D8HIB7"/>
<protein>
    <submittedName>
        <fullName evidence="3">DUF3575 domain-containing protein</fullName>
    </submittedName>
</protein>
<reference evidence="3 4" key="1">
    <citation type="submission" date="2018-07" db="EMBL/GenBank/DDBJ databases">
        <title>Parabacteroides acidifaciens nov. sp., isolated from human feces.</title>
        <authorList>
            <person name="Wang Y.J."/>
        </authorList>
    </citation>
    <scope>NUCLEOTIDE SEQUENCE [LARGE SCALE GENOMIC DNA]</scope>
    <source>
        <strain evidence="3 4">426-9</strain>
    </source>
</reference>
<dbReference type="Proteomes" id="UP000256321">
    <property type="component" value="Unassembled WGS sequence"/>
</dbReference>
<reference evidence="2 5" key="2">
    <citation type="submission" date="2020-08" db="EMBL/GenBank/DDBJ databases">
        <title>Genome public.</title>
        <authorList>
            <person name="Liu C."/>
            <person name="Sun Q."/>
        </authorList>
    </citation>
    <scope>NUCLEOTIDE SEQUENCE [LARGE SCALE GENOMIC DNA]</scope>
    <source>
        <strain evidence="2 5">426_9</strain>
    </source>
</reference>
<accession>A0A3D8HIB7</accession>
<evidence type="ECO:0000313" key="2">
    <source>
        <dbReference type="EMBL" id="MBC8600723.1"/>
    </source>
</evidence>
<keyword evidence="1" id="KW-0732">Signal</keyword>
<feature type="chain" id="PRO_5017825916" evidence="1">
    <location>
        <begin position="22"/>
        <end position="198"/>
    </location>
</feature>
<feature type="signal peptide" evidence="1">
    <location>
        <begin position="1"/>
        <end position="21"/>
    </location>
</feature>
<dbReference type="Gene3D" id="2.40.128.130">
    <property type="entry name" value="Autotransporter beta-domain"/>
    <property type="match status" value="1"/>
</dbReference>
<keyword evidence="5" id="KW-1185">Reference proteome</keyword>
<evidence type="ECO:0000256" key="1">
    <source>
        <dbReference type="SAM" id="SignalP"/>
    </source>
</evidence>
<evidence type="ECO:0000313" key="4">
    <source>
        <dbReference type="Proteomes" id="UP000256321"/>
    </source>
</evidence>
<dbReference type="InterPro" id="IPR021958">
    <property type="entry name" value="DUF3575"/>
</dbReference>
<dbReference type="EMBL" id="QREV01000004">
    <property type="protein sequence ID" value="RDU50726.1"/>
    <property type="molecule type" value="Genomic_DNA"/>
</dbReference>
<dbReference type="RefSeq" id="WP_115498239.1">
    <property type="nucleotide sequence ID" value="NZ_JACRTI010000004.1"/>
</dbReference>
<dbReference type="InterPro" id="IPR036709">
    <property type="entry name" value="Autotransporte_beta_dom_sf"/>
</dbReference>
<evidence type="ECO:0000313" key="5">
    <source>
        <dbReference type="Proteomes" id="UP000629596"/>
    </source>
</evidence>
<name>A0A3D8HIB7_9BACT</name>
<gene>
    <name evidence="3" type="ORF">DWU89_03245</name>
    <name evidence="2" type="ORF">H8784_03200</name>
</gene>
<dbReference type="Proteomes" id="UP000629596">
    <property type="component" value="Unassembled WGS sequence"/>
</dbReference>
<comment type="caution">
    <text evidence="3">The sequence shown here is derived from an EMBL/GenBank/DDBJ whole genome shotgun (WGS) entry which is preliminary data.</text>
</comment>
<organism evidence="3 4">
    <name type="scientific">Parabacteroides acidifaciens</name>
    <dbReference type="NCBI Taxonomy" id="2290935"/>
    <lineage>
        <taxon>Bacteria</taxon>
        <taxon>Pseudomonadati</taxon>
        <taxon>Bacteroidota</taxon>
        <taxon>Bacteroidia</taxon>
        <taxon>Bacteroidales</taxon>
        <taxon>Tannerellaceae</taxon>
        <taxon>Parabacteroides</taxon>
    </lineage>
</organism>
<dbReference type="EMBL" id="JACRTI010000004">
    <property type="protein sequence ID" value="MBC8600723.1"/>
    <property type="molecule type" value="Genomic_DNA"/>
</dbReference>
<dbReference type="Pfam" id="PF12099">
    <property type="entry name" value="DUF3575"/>
    <property type="match status" value="1"/>
</dbReference>